<accession>A0A3B9H039</accession>
<dbReference type="Proteomes" id="UP000259610">
    <property type="component" value="Unassembled WGS sequence"/>
</dbReference>
<dbReference type="Pfam" id="PF03551">
    <property type="entry name" value="PadR"/>
    <property type="match status" value="1"/>
</dbReference>
<proteinExistence type="predicted"/>
<organism evidence="3 4">
    <name type="scientific">Hyphomonas adhaerens</name>
    <dbReference type="NCBI Taxonomy" id="81029"/>
    <lineage>
        <taxon>Bacteria</taxon>
        <taxon>Pseudomonadati</taxon>
        <taxon>Pseudomonadota</taxon>
        <taxon>Alphaproteobacteria</taxon>
        <taxon>Hyphomonadales</taxon>
        <taxon>Hyphomonadaceae</taxon>
        <taxon>Hyphomonas</taxon>
    </lineage>
</organism>
<dbReference type="InterPro" id="IPR036388">
    <property type="entry name" value="WH-like_DNA-bd_sf"/>
</dbReference>
<reference evidence="3 4" key="1">
    <citation type="journal article" date="2018" name="Nat. Biotechnol.">
        <title>A standardized bacterial taxonomy based on genome phylogeny substantially revises the tree of life.</title>
        <authorList>
            <person name="Parks D.H."/>
            <person name="Chuvochina M."/>
            <person name="Waite D.W."/>
            <person name="Rinke C."/>
            <person name="Skarshewski A."/>
            <person name="Chaumeil P.A."/>
            <person name="Hugenholtz P."/>
        </authorList>
    </citation>
    <scope>NUCLEOTIDE SEQUENCE [LARGE SCALE GENOMIC DNA]</scope>
    <source>
        <strain evidence="3">UBA8733</strain>
    </source>
</reference>
<evidence type="ECO:0000313" key="4">
    <source>
        <dbReference type="Proteomes" id="UP000259610"/>
    </source>
</evidence>
<evidence type="ECO:0000313" key="3">
    <source>
        <dbReference type="EMBL" id="HAE28030.1"/>
    </source>
</evidence>
<dbReference type="Gene3D" id="1.10.10.10">
    <property type="entry name" value="Winged helix-like DNA-binding domain superfamily/Winged helix DNA-binding domain"/>
    <property type="match status" value="1"/>
</dbReference>
<dbReference type="PANTHER" id="PTHR43252">
    <property type="entry name" value="TRANSCRIPTIONAL REGULATOR YQJI"/>
    <property type="match status" value="1"/>
</dbReference>
<feature type="region of interest" description="Disordered" evidence="1">
    <location>
        <begin position="35"/>
        <end position="64"/>
    </location>
</feature>
<dbReference type="EMBL" id="DMAN01000286">
    <property type="protein sequence ID" value="HAE28030.1"/>
    <property type="molecule type" value="Genomic_DNA"/>
</dbReference>
<protein>
    <submittedName>
        <fullName evidence="3">PadR family transcriptional regulator</fullName>
    </submittedName>
</protein>
<gene>
    <name evidence="3" type="ORF">DCG58_12775</name>
</gene>
<dbReference type="InterPro" id="IPR036390">
    <property type="entry name" value="WH_DNA-bd_sf"/>
</dbReference>
<dbReference type="SUPFAM" id="SSF46785">
    <property type="entry name" value="Winged helix' DNA-binding domain"/>
    <property type="match status" value="1"/>
</dbReference>
<evidence type="ECO:0000256" key="1">
    <source>
        <dbReference type="SAM" id="MobiDB-lite"/>
    </source>
</evidence>
<name>A0A3B9H039_9PROT</name>
<dbReference type="AlphaFoldDB" id="A0A3B9H039"/>
<feature type="domain" description="Transcription regulator PadR N-terminal" evidence="2">
    <location>
        <begin position="74"/>
        <end position="142"/>
    </location>
</feature>
<dbReference type="PANTHER" id="PTHR43252:SF7">
    <property type="entry name" value="TRANSCRIPTIONAL REGULATOR YQJI"/>
    <property type="match status" value="1"/>
</dbReference>
<dbReference type="InterPro" id="IPR005149">
    <property type="entry name" value="Tscrpt_reg_PadR_N"/>
</dbReference>
<comment type="caution">
    <text evidence="3">The sequence shown here is derived from an EMBL/GenBank/DDBJ whole genome shotgun (WGS) entry which is preliminary data.</text>
</comment>
<feature type="compositionally biased region" description="Gly residues" evidence="1">
    <location>
        <begin position="35"/>
        <end position="57"/>
    </location>
</feature>
<sequence length="215" mass="23780">MRYRNRHSNRGAGRHIFADQGGDCLGDCMDREGRGMGQGRGGRGRGQGRGQGMGPGRGRGRRRPLDHGALRLLMLKLISEAPRHGYEIIREIEARTGGAYVPSPGVIYPALEALLDLGFVQAEADGSRRSFSLTEAGEAELEAEAETLERIESRLGDLLDSDRPEDPQDVRGAMWRLRHAVREAVRTDPDDPDRRKAVADILTEAQERISKLDED</sequence>
<evidence type="ECO:0000259" key="2">
    <source>
        <dbReference type="Pfam" id="PF03551"/>
    </source>
</evidence>